<name>A0ABR3JLY9_9AGAR</name>
<accession>A0ABR3JLY9</accession>
<dbReference type="Proteomes" id="UP001556367">
    <property type="component" value="Unassembled WGS sequence"/>
</dbReference>
<feature type="region of interest" description="Disordered" evidence="1">
    <location>
        <begin position="117"/>
        <end position="138"/>
    </location>
</feature>
<evidence type="ECO:0000256" key="1">
    <source>
        <dbReference type="SAM" id="MobiDB-lite"/>
    </source>
</evidence>
<comment type="caution">
    <text evidence="2">The sequence shown here is derived from an EMBL/GenBank/DDBJ whole genome shotgun (WGS) entry which is preliminary data.</text>
</comment>
<evidence type="ECO:0000313" key="3">
    <source>
        <dbReference type="Proteomes" id="UP001556367"/>
    </source>
</evidence>
<evidence type="ECO:0008006" key="4">
    <source>
        <dbReference type="Google" id="ProtNLM"/>
    </source>
</evidence>
<organism evidence="2 3">
    <name type="scientific">Hohenbuehelia grisea</name>
    <dbReference type="NCBI Taxonomy" id="104357"/>
    <lineage>
        <taxon>Eukaryota</taxon>
        <taxon>Fungi</taxon>
        <taxon>Dikarya</taxon>
        <taxon>Basidiomycota</taxon>
        <taxon>Agaricomycotina</taxon>
        <taxon>Agaricomycetes</taxon>
        <taxon>Agaricomycetidae</taxon>
        <taxon>Agaricales</taxon>
        <taxon>Pleurotineae</taxon>
        <taxon>Pleurotaceae</taxon>
        <taxon>Hohenbuehelia</taxon>
    </lineage>
</organism>
<evidence type="ECO:0000313" key="2">
    <source>
        <dbReference type="EMBL" id="KAL0956318.1"/>
    </source>
</evidence>
<feature type="region of interest" description="Disordered" evidence="1">
    <location>
        <begin position="1"/>
        <end position="51"/>
    </location>
</feature>
<feature type="compositionally biased region" description="Basic and acidic residues" evidence="1">
    <location>
        <begin position="89"/>
        <end position="99"/>
    </location>
</feature>
<proteinExistence type="predicted"/>
<reference evidence="3" key="1">
    <citation type="submission" date="2024-06" db="EMBL/GenBank/DDBJ databases">
        <title>Multi-omics analyses provide insights into the biosynthesis of the anticancer antibiotic pleurotin in Hohenbuehelia grisea.</title>
        <authorList>
            <person name="Weaver J.A."/>
            <person name="Alberti F."/>
        </authorList>
    </citation>
    <scope>NUCLEOTIDE SEQUENCE [LARGE SCALE GENOMIC DNA]</scope>
    <source>
        <strain evidence="3">T-177</strain>
    </source>
</reference>
<feature type="compositionally biased region" description="Polar residues" evidence="1">
    <location>
        <begin position="1"/>
        <end position="14"/>
    </location>
</feature>
<feature type="compositionally biased region" description="Low complexity" evidence="1">
    <location>
        <begin position="410"/>
        <end position="424"/>
    </location>
</feature>
<feature type="region of interest" description="Disordered" evidence="1">
    <location>
        <begin position="463"/>
        <end position="497"/>
    </location>
</feature>
<dbReference type="EMBL" id="JASNQZ010000006">
    <property type="protein sequence ID" value="KAL0956318.1"/>
    <property type="molecule type" value="Genomic_DNA"/>
</dbReference>
<keyword evidence="3" id="KW-1185">Reference proteome</keyword>
<feature type="compositionally biased region" description="Basic and acidic residues" evidence="1">
    <location>
        <begin position="120"/>
        <end position="130"/>
    </location>
</feature>
<sequence length="883" mass="97414">MDSHPQSRSRTASSIPPRGPKPLRQSQAHMVPYSDSDTYAHSYPHLSSSSSIPTRNLIEQYESMTSAPSTRKAASGYLITPPVTPAKPAPDKTTVDRGPKAKSPLRRSIQNLVTAFRRRTGTERSSESHSRSPYVDSGSVGLPPTFISPAQLVSNEKPFNSYGCSISQPMMRTGSLLYLTSSLEPGLAAWKHCSATLNSQQNYISVTWITEEGRSSEHIISLVACADVRSITSHQLGEPLKTALVPQDTGPDSLKVFEILFEGRSRERFAAFSVQERAAWVSAIWDVVILDHDKDKARYVEPFFTEAPLGDSRCSWISPKSQNPCLENPLPPIPTQDDHRSASPVFEVSPSKIFPGEDLPRKDATSLGVLNSGHTRVKSPSIANLDRLSVVQQRLAQISKLPGPPALDASLPSRSTRSTEPTTPQDESIAERRNLVERSFSIRSTASLGSNFFIDCYGEQENSQKTSPFLNDPPGKLPRGPENARSLESLPGVKTPSTHRITEFDDVCSNTAPSHPADETSPARSVDLLASSGSCRVNHSEAELGSLHSKVDCMRRFFEGLQETNTRTVQELSHGVSRALAAHQRNNDLGPISAKLDQVLDNQRQVSSALSRTAHDAVNWPTEPTEAKLDDIILLLRRSQGDRDGHDVLASKLEELQHAFRASERNRADQEHQQGDSVRYLNELNHWLEAFVANGTSQIQGVAENVEALCRRLDSGEYNFGAQPNSISTLQATIDRLGTLVNERIGRGSDIEHPMSSEAVVAVITQQRAEHHDVLRALVSEISNEIRGERLRFVDAMKEATAINVQIHVEHFKEELSREVFGMAKEVGRLHKERQDVENKIAELYAFYSQSQANAQRPPVSITPDSAYYRQSQPYAGGMFPGV</sequence>
<feature type="region of interest" description="Disordered" evidence="1">
    <location>
        <begin position="399"/>
        <end position="433"/>
    </location>
</feature>
<protein>
    <recommendedName>
        <fullName evidence="4">PH domain-containing protein</fullName>
    </recommendedName>
</protein>
<feature type="region of interest" description="Disordered" evidence="1">
    <location>
        <begin position="80"/>
        <end position="102"/>
    </location>
</feature>
<gene>
    <name evidence="2" type="ORF">HGRIS_002471</name>
</gene>